<organism evidence="1 2">
    <name type="scientific">Microbacterium testaceum</name>
    <name type="common">Aureobacterium testaceum</name>
    <name type="synonym">Brevibacterium testaceum</name>
    <dbReference type="NCBI Taxonomy" id="2033"/>
    <lineage>
        <taxon>Bacteria</taxon>
        <taxon>Bacillati</taxon>
        <taxon>Actinomycetota</taxon>
        <taxon>Actinomycetes</taxon>
        <taxon>Micrococcales</taxon>
        <taxon>Microbacteriaceae</taxon>
        <taxon>Microbacterium</taxon>
    </lineage>
</organism>
<dbReference type="EMBL" id="BJML01000006">
    <property type="protein sequence ID" value="GEB46123.1"/>
    <property type="molecule type" value="Genomic_DNA"/>
</dbReference>
<dbReference type="GeneID" id="57144755"/>
<dbReference type="RefSeq" id="WP_141377336.1">
    <property type="nucleotide sequence ID" value="NZ_BJML01000006.1"/>
</dbReference>
<sequence>MLFRPSKEAPPPLPAGVEAGLYKLRLPERPRELVGYLSVRPFHAYEVDGPWWRKRLVRPTLIGDCHVDFVDLDVRRTWPDASHRNDIKEGPVFEAEGFDELDQGRFTLHGVAFSTVKVDPTDSPNEYRAHFRFVDVAR</sequence>
<dbReference type="OrthoDB" id="5019782at2"/>
<evidence type="ECO:0000313" key="1">
    <source>
        <dbReference type="EMBL" id="GEB46123.1"/>
    </source>
</evidence>
<evidence type="ECO:0000313" key="2">
    <source>
        <dbReference type="Proteomes" id="UP000319525"/>
    </source>
</evidence>
<name>A0A4Y3QN89_MICTE</name>
<proteinExistence type="predicted"/>
<reference evidence="1 2" key="1">
    <citation type="submission" date="2019-06" db="EMBL/GenBank/DDBJ databases">
        <title>Whole genome shotgun sequence of Microbacterium testaceum NBRC 12675.</title>
        <authorList>
            <person name="Hosoyama A."/>
            <person name="Uohara A."/>
            <person name="Ohji S."/>
            <person name="Ichikawa N."/>
        </authorList>
    </citation>
    <scope>NUCLEOTIDE SEQUENCE [LARGE SCALE GENOMIC DNA]</scope>
    <source>
        <strain evidence="1 2">NBRC 12675</strain>
    </source>
</reference>
<dbReference type="AlphaFoldDB" id="A0A4Y3QN89"/>
<protein>
    <submittedName>
        <fullName evidence="1">Uncharacterized protein</fullName>
    </submittedName>
</protein>
<comment type="caution">
    <text evidence="1">The sequence shown here is derived from an EMBL/GenBank/DDBJ whole genome shotgun (WGS) entry which is preliminary data.</text>
</comment>
<gene>
    <name evidence="1" type="ORF">MTE01_20680</name>
</gene>
<dbReference type="Proteomes" id="UP000319525">
    <property type="component" value="Unassembled WGS sequence"/>
</dbReference>
<accession>A0A4Y3QN89</accession>